<proteinExistence type="inferred from homology"/>
<keyword evidence="5 8" id="KW-0472">Membrane</keyword>
<evidence type="ECO:0000256" key="6">
    <source>
        <dbReference type="ARBA" id="ARBA00038485"/>
    </source>
</evidence>
<feature type="compositionally biased region" description="Basic and acidic residues" evidence="7">
    <location>
        <begin position="199"/>
        <end position="225"/>
    </location>
</feature>
<dbReference type="Proteomes" id="UP000036681">
    <property type="component" value="Unplaced"/>
</dbReference>
<comment type="similarity">
    <text evidence="6">Belongs to the ZIP transporter (TC 2.A.5) family. KE4/Catsup subfamily.</text>
</comment>
<keyword evidence="4 8" id="KW-1133">Transmembrane helix</keyword>
<evidence type="ECO:0000256" key="3">
    <source>
        <dbReference type="ARBA" id="ARBA00022692"/>
    </source>
</evidence>
<feature type="transmembrane region" description="Helical" evidence="8">
    <location>
        <begin position="516"/>
        <end position="539"/>
    </location>
</feature>
<dbReference type="Pfam" id="PF02535">
    <property type="entry name" value="Zip"/>
    <property type="match status" value="1"/>
</dbReference>
<accession>A0A9J2PVB7</accession>
<feature type="transmembrane region" description="Helical" evidence="8">
    <location>
        <begin position="250"/>
        <end position="272"/>
    </location>
</feature>
<protein>
    <submittedName>
        <fullName evidence="10">Uncharacterized protein</fullName>
    </submittedName>
</protein>
<dbReference type="GO" id="GO:0016020">
    <property type="term" value="C:membrane"/>
    <property type="evidence" value="ECO:0007669"/>
    <property type="project" value="UniProtKB-SubCell"/>
</dbReference>
<feature type="compositionally biased region" description="Basic and acidic residues" evidence="7">
    <location>
        <begin position="73"/>
        <end position="113"/>
    </location>
</feature>
<keyword evidence="2" id="KW-0813">Transport</keyword>
<name>A0A9J2PVB7_ASCLU</name>
<dbReference type="WBParaSite" id="ALUE_0001335801-mRNA-1">
    <property type="protein sequence ID" value="ALUE_0001335801-mRNA-1"/>
    <property type="gene ID" value="ALUE_0001335801"/>
</dbReference>
<feature type="compositionally biased region" description="Basic and acidic residues" evidence="7">
    <location>
        <begin position="141"/>
        <end position="157"/>
    </location>
</feature>
<reference evidence="10" key="1">
    <citation type="submission" date="2023-03" db="UniProtKB">
        <authorList>
            <consortium name="WormBaseParasite"/>
        </authorList>
    </citation>
    <scope>IDENTIFICATION</scope>
</reference>
<dbReference type="AlphaFoldDB" id="A0A9J2PVB7"/>
<keyword evidence="9" id="KW-1185">Reference proteome</keyword>
<comment type="subcellular location">
    <subcellularLocation>
        <location evidence="1">Membrane</location>
        <topology evidence="1">Multi-pass membrane protein</topology>
    </subcellularLocation>
</comment>
<evidence type="ECO:0000256" key="4">
    <source>
        <dbReference type="ARBA" id="ARBA00022989"/>
    </source>
</evidence>
<feature type="region of interest" description="Disordered" evidence="7">
    <location>
        <begin position="73"/>
        <end position="225"/>
    </location>
</feature>
<evidence type="ECO:0000256" key="7">
    <source>
        <dbReference type="SAM" id="MobiDB-lite"/>
    </source>
</evidence>
<feature type="compositionally biased region" description="Basic and acidic residues" evidence="7">
    <location>
        <begin position="324"/>
        <end position="333"/>
    </location>
</feature>
<feature type="transmembrane region" description="Helical" evidence="8">
    <location>
        <begin position="484"/>
        <end position="504"/>
    </location>
</feature>
<feature type="transmembrane region" description="Helical" evidence="8">
    <location>
        <begin position="551"/>
        <end position="567"/>
    </location>
</feature>
<evidence type="ECO:0000256" key="2">
    <source>
        <dbReference type="ARBA" id="ARBA00022448"/>
    </source>
</evidence>
<dbReference type="GO" id="GO:0006882">
    <property type="term" value="P:intracellular zinc ion homeostasis"/>
    <property type="evidence" value="ECO:0007669"/>
    <property type="project" value="TreeGrafter"/>
</dbReference>
<evidence type="ECO:0000313" key="10">
    <source>
        <dbReference type="WBParaSite" id="ALUE_0001335801-mRNA-1"/>
    </source>
</evidence>
<feature type="transmembrane region" description="Helical" evidence="8">
    <location>
        <begin position="337"/>
        <end position="355"/>
    </location>
</feature>
<evidence type="ECO:0000256" key="1">
    <source>
        <dbReference type="ARBA" id="ARBA00004141"/>
    </source>
</evidence>
<feature type="transmembrane region" description="Helical" evidence="8">
    <location>
        <begin position="14"/>
        <end position="41"/>
    </location>
</feature>
<feature type="region of interest" description="Disordered" evidence="7">
    <location>
        <begin position="308"/>
        <end position="333"/>
    </location>
</feature>
<evidence type="ECO:0000256" key="8">
    <source>
        <dbReference type="SAM" id="Phobius"/>
    </source>
</evidence>
<evidence type="ECO:0000313" key="9">
    <source>
        <dbReference type="Proteomes" id="UP000036681"/>
    </source>
</evidence>
<feature type="compositionally biased region" description="Basic and acidic residues" evidence="7">
    <location>
        <begin position="374"/>
        <end position="391"/>
    </location>
</feature>
<evidence type="ECO:0000256" key="5">
    <source>
        <dbReference type="ARBA" id="ARBA00023136"/>
    </source>
</evidence>
<dbReference type="PANTHER" id="PTHR16950:SF25">
    <property type="entry name" value="ZINC TRANSPORTER SLC39A7"/>
    <property type="match status" value="1"/>
</dbReference>
<sequence length="568" mass="62014">MVPLGRRLHDPSEVYIVILIEIIKVWTMGKICVLAVVLVAIELCTFLDAHVHTHSHGGDQEPAHYKYSREANEAAAWERDHHEHGHSHEGHGSVDESGHDYEHMHGFYDEHAHSHGGKYAPDARDSQHGHSHGSGGCPYAHSHDHHTEHDHARDSQHGHSHGSGGCPYAYSHDHHTEHDHARDSQHGHSHGSGGCPYAHSHDHHTEHDHVHGHSHIERPHEESPKRFVNDQHLYDPSSYLSFMNNAYTRLWVHSIGSTLIISIAPFVLLSVIPVQANTAENEPLLKVLLSFGSGGLLGDAFLHLIPHAQPTGGEAHSHSHSHSHGGEHSHGPHDMSVGGYVLAGIIAFLTVEKLVRIFRSKEGGHGHSHSHSQPRKDETKLKKDDKDKRSDISSAESSCDEGDKKKLVKEKPQQTGFKVAAYLNMAADFTHNFTDGLAIGASYLAGSTVGLVTTITVLVHEVPHEIGDFAILVQSGFSKKRAMCVQLLTAVGALSGCILSLLTADAQHLADAASSSWILPFTAGGFIYIATVSVIPELLENSSPYQSIKEIIALLTGIGLMYLIAAYE</sequence>
<dbReference type="InterPro" id="IPR003689">
    <property type="entry name" value="ZIP"/>
</dbReference>
<keyword evidence="3 8" id="KW-0812">Transmembrane</keyword>
<feature type="region of interest" description="Disordered" evidence="7">
    <location>
        <begin position="362"/>
        <end position="407"/>
    </location>
</feature>
<feature type="compositionally biased region" description="Basic and acidic residues" evidence="7">
    <location>
        <begin position="171"/>
        <end position="186"/>
    </location>
</feature>
<dbReference type="GO" id="GO:0005385">
    <property type="term" value="F:zinc ion transmembrane transporter activity"/>
    <property type="evidence" value="ECO:0007669"/>
    <property type="project" value="TreeGrafter"/>
</dbReference>
<dbReference type="PANTHER" id="PTHR16950">
    <property type="entry name" value="ZINC TRANSPORTER SLC39A7 HISTIDINE-RICH MEMBRANE PROTEIN KE4"/>
    <property type="match status" value="1"/>
</dbReference>
<organism evidence="9 10">
    <name type="scientific">Ascaris lumbricoides</name>
    <name type="common">Giant roundworm</name>
    <dbReference type="NCBI Taxonomy" id="6252"/>
    <lineage>
        <taxon>Eukaryota</taxon>
        <taxon>Metazoa</taxon>
        <taxon>Ecdysozoa</taxon>
        <taxon>Nematoda</taxon>
        <taxon>Chromadorea</taxon>
        <taxon>Rhabditida</taxon>
        <taxon>Spirurina</taxon>
        <taxon>Ascaridomorpha</taxon>
        <taxon>Ascaridoidea</taxon>
        <taxon>Ascarididae</taxon>
        <taxon>Ascaris</taxon>
    </lineage>
</organism>